<keyword evidence="4" id="KW-0547">Nucleotide-binding</keyword>
<dbReference type="GO" id="GO:0008033">
    <property type="term" value="P:tRNA processing"/>
    <property type="evidence" value="ECO:0007669"/>
    <property type="project" value="UniProtKB-KW"/>
</dbReference>
<dbReference type="CDD" id="cd01992">
    <property type="entry name" value="TilS_N"/>
    <property type="match status" value="1"/>
</dbReference>
<reference evidence="8 9" key="1">
    <citation type="submission" date="2019-09" db="EMBL/GenBank/DDBJ databases">
        <authorList>
            <person name="Brejova B."/>
        </authorList>
    </citation>
    <scope>NUCLEOTIDE SEQUENCE [LARGE SCALE GENOMIC DNA]</scope>
</reference>
<evidence type="ECO:0000256" key="3">
    <source>
        <dbReference type="ARBA" id="ARBA00022694"/>
    </source>
</evidence>
<evidence type="ECO:0000313" key="8">
    <source>
        <dbReference type="EMBL" id="VVT54491.1"/>
    </source>
</evidence>
<evidence type="ECO:0000256" key="5">
    <source>
        <dbReference type="ARBA" id="ARBA00022840"/>
    </source>
</evidence>
<dbReference type="EMBL" id="CABVLU010000003">
    <property type="protein sequence ID" value="VVT54491.1"/>
    <property type="molecule type" value="Genomic_DNA"/>
</dbReference>
<dbReference type="GO" id="GO:0032267">
    <property type="term" value="F:tRNA(Ile)-lysidine synthase activity"/>
    <property type="evidence" value="ECO:0007669"/>
    <property type="project" value="UniProtKB-EC"/>
</dbReference>
<dbReference type="AlphaFoldDB" id="A0A5E8BTR6"/>
<dbReference type="PANTHER" id="PTHR43033">
    <property type="entry name" value="TRNA(ILE)-LYSIDINE SYNTHASE-RELATED"/>
    <property type="match status" value="1"/>
</dbReference>
<evidence type="ECO:0000256" key="6">
    <source>
        <dbReference type="ARBA" id="ARBA00048539"/>
    </source>
</evidence>
<dbReference type="Proteomes" id="UP000398389">
    <property type="component" value="Unassembled WGS sequence"/>
</dbReference>
<dbReference type="HAMAP" id="MF_01161">
    <property type="entry name" value="tRNA_Ile_lys_synt"/>
    <property type="match status" value="1"/>
</dbReference>
<dbReference type="Pfam" id="PF01171">
    <property type="entry name" value="ATP_bind_3"/>
    <property type="match status" value="1"/>
</dbReference>
<accession>A0A5E8BTR6</accession>
<dbReference type="PANTHER" id="PTHR43033:SF5">
    <property type="entry name" value="TRNA(ILE)-LYSIDINE SYNTHETASE"/>
    <property type="match status" value="1"/>
</dbReference>
<evidence type="ECO:0000256" key="2">
    <source>
        <dbReference type="ARBA" id="ARBA00022598"/>
    </source>
</evidence>
<gene>
    <name evidence="8" type="ORF">SAPINGB_P004102</name>
</gene>
<sequence length="654" mass="73905">MLARFTKALETSLGSTSTLPKTVCIAVSGGVDSMALTSLATRCLAPLGTTVIGLTVDHGLRPESAEEAQAVGSLVRELGAQHEILKINWNDNGTSDDNNSGAKPNEAHLARFELEARTRRLRLLRKACQRAGARHLLLAHTQDDQLETMLLRLTTGSSLRGLAAMAARAPYWEISPPGTGADVLLVRPLLGFSKNELYGMCKSHGVQWFEDPTNADPGLTLRNAIRSMLADQTQLPRALRRDNLLECLGEFQERRAAADAEAARIYGEVPHVECEKYETRKDGVEAWIQEWGEQNKKSLGDPVEPLGSYLDVVRGTVYFGEWDGLMDARVSAAAGVVGRLVARVLPGEERAQNGYAYVRLYRAAMRMQETKKKRRKLTEKGGNLQEKAVGKPKWISKGSCEAYPLGGLGIDNERNNNNNNNIKRYKDEEEKKKKDDINILQRIQKKARRKKSVFAEKNERFTLGGLEWTRWGVYTGGGLKNQRENCEGCFKTVFVWEIRRQAERGSDSSQGETRDQWQQQQRQRQQQQLKVLRRATKEEEEEEKGWVLFDKRYWVRLRPERQDDQEQLKVGEPKPVVSVGYPVGIDARDMSRWREFSSEPAEVLRVQPCVYIDGKLVGFPMLHPDPGHFGVDVVLKKREEGEEEDMVEVYDRAE</sequence>
<keyword evidence="5" id="KW-0067">ATP-binding</keyword>
<name>A0A5E8BTR6_9ASCO</name>
<dbReference type="InterPro" id="IPR011063">
    <property type="entry name" value="TilS/TtcA_N"/>
</dbReference>
<dbReference type="InterPro" id="IPR012094">
    <property type="entry name" value="tRNA_Ile_lys_synt"/>
</dbReference>
<evidence type="ECO:0000313" key="9">
    <source>
        <dbReference type="Proteomes" id="UP000398389"/>
    </source>
</evidence>
<dbReference type="RefSeq" id="XP_031854708.1">
    <property type="nucleotide sequence ID" value="XM_031998817.1"/>
</dbReference>
<evidence type="ECO:0000256" key="4">
    <source>
        <dbReference type="ARBA" id="ARBA00022741"/>
    </source>
</evidence>
<keyword evidence="9" id="KW-1185">Reference proteome</keyword>
<dbReference type="EC" id="6.3.4.19" evidence="1"/>
<dbReference type="SUPFAM" id="SSF52402">
    <property type="entry name" value="Adenine nucleotide alpha hydrolases-like"/>
    <property type="match status" value="1"/>
</dbReference>
<dbReference type="OrthoDB" id="434144at2759"/>
<dbReference type="NCBIfam" id="TIGR02432">
    <property type="entry name" value="lysidine_TilS_N"/>
    <property type="match status" value="1"/>
</dbReference>
<keyword evidence="2" id="KW-0436">Ligase</keyword>
<keyword evidence="3" id="KW-0819">tRNA processing</keyword>
<proteinExistence type="inferred from homology"/>
<feature type="domain" description="tRNA(Ile)-lysidine/2-thiocytidine synthase N-terminal" evidence="7">
    <location>
        <begin position="23"/>
        <end position="227"/>
    </location>
</feature>
<evidence type="ECO:0000259" key="7">
    <source>
        <dbReference type="Pfam" id="PF01171"/>
    </source>
</evidence>
<dbReference type="GO" id="GO:0005524">
    <property type="term" value="F:ATP binding"/>
    <property type="evidence" value="ECO:0007669"/>
    <property type="project" value="UniProtKB-KW"/>
</dbReference>
<organism evidence="8 9">
    <name type="scientific">Magnusiomyces paraingens</name>
    <dbReference type="NCBI Taxonomy" id="2606893"/>
    <lineage>
        <taxon>Eukaryota</taxon>
        <taxon>Fungi</taxon>
        <taxon>Dikarya</taxon>
        <taxon>Ascomycota</taxon>
        <taxon>Saccharomycotina</taxon>
        <taxon>Dipodascomycetes</taxon>
        <taxon>Dipodascales</taxon>
        <taxon>Dipodascaceae</taxon>
        <taxon>Magnusiomyces</taxon>
    </lineage>
</organism>
<dbReference type="GeneID" id="43582917"/>
<evidence type="ECO:0000256" key="1">
    <source>
        <dbReference type="ARBA" id="ARBA00013267"/>
    </source>
</evidence>
<comment type="catalytic activity">
    <reaction evidence="6">
        <text>cytidine(34) in tRNA(Ile2) + L-lysine + ATP = lysidine(34) in tRNA(Ile2) + AMP + diphosphate + H(+)</text>
        <dbReference type="Rhea" id="RHEA:43744"/>
        <dbReference type="Rhea" id="RHEA-COMP:10625"/>
        <dbReference type="Rhea" id="RHEA-COMP:10670"/>
        <dbReference type="ChEBI" id="CHEBI:15378"/>
        <dbReference type="ChEBI" id="CHEBI:30616"/>
        <dbReference type="ChEBI" id="CHEBI:32551"/>
        <dbReference type="ChEBI" id="CHEBI:33019"/>
        <dbReference type="ChEBI" id="CHEBI:82748"/>
        <dbReference type="ChEBI" id="CHEBI:83665"/>
        <dbReference type="ChEBI" id="CHEBI:456215"/>
        <dbReference type="EC" id="6.3.4.19"/>
    </reaction>
</comment>
<protein>
    <recommendedName>
        <fullName evidence="1">tRNA(Ile)-lysidine synthetase</fullName>
        <ecNumber evidence="1">6.3.4.19</ecNumber>
    </recommendedName>
</protein>
<dbReference type="InterPro" id="IPR012795">
    <property type="entry name" value="tRNA_Ile_lys_synt_N"/>
</dbReference>
<dbReference type="Gene3D" id="3.40.50.620">
    <property type="entry name" value="HUPs"/>
    <property type="match status" value="1"/>
</dbReference>
<dbReference type="InterPro" id="IPR014729">
    <property type="entry name" value="Rossmann-like_a/b/a_fold"/>
</dbReference>